<dbReference type="SUPFAM" id="SSF52821">
    <property type="entry name" value="Rhodanese/Cell cycle control phosphatase"/>
    <property type="match status" value="1"/>
</dbReference>
<accession>A0A1W1DKV0</accession>
<evidence type="ECO:0000259" key="1">
    <source>
        <dbReference type="PROSITE" id="PS50206"/>
    </source>
</evidence>
<sequence length="226" mass="24202">MKTKFFALAIASTFALSVQADFLPASHNWNNGSSAPVKKASKPVGIVKGVMEVAGISRNADTSNLVDPAFAKTSRPCPPFCIQPTEPFLPARVATVTELDVIHAARDAAGGDTSVKVIDARTPGWVKKGTVPHAVNVPFTKLNSKALAKDPMAVVDILTAEFGVVDMDGVLNYDKAKTLYLFCNGSWCGQSPAAIRALLTMGYPQDKIKYYRGGMNDWKLLGLTTK</sequence>
<feature type="domain" description="Rhodanese" evidence="1">
    <location>
        <begin position="111"/>
        <end position="226"/>
    </location>
</feature>
<dbReference type="AlphaFoldDB" id="A0A1W1DKV0"/>
<reference evidence="2" key="1">
    <citation type="submission" date="2016-10" db="EMBL/GenBank/DDBJ databases">
        <authorList>
            <person name="de Groot N.N."/>
        </authorList>
    </citation>
    <scope>NUCLEOTIDE SEQUENCE</scope>
</reference>
<dbReference type="Gene3D" id="3.40.250.10">
    <property type="entry name" value="Rhodanese-like domain"/>
    <property type="match status" value="1"/>
</dbReference>
<dbReference type="SMART" id="SM00450">
    <property type="entry name" value="RHOD"/>
    <property type="match status" value="1"/>
</dbReference>
<protein>
    <recommendedName>
        <fullName evidence="1">Rhodanese domain-containing protein</fullName>
    </recommendedName>
</protein>
<dbReference type="EMBL" id="FPHT01000223">
    <property type="protein sequence ID" value="SFV82095.1"/>
    <property type="molecule type" value="Genomic_DNA"/>
</dbReference>
<dbReference type="InterPro" id="IPR036873">
    <property type="entry name" value="Rhodanese-like_dom_sf"/>
</dbReference>
<organism evidence="2">
    <name type="scientific">hydrothermal vent metagenome</name>
    <dbReference type="NCBI Taxonomy" id="652676"/>
    <lineage>
        <taxon>unclassified sequences</taxon>
        <taxon>metagenomes</taxon>
        <taxon>ecological metagenomes</taxon>
    </lineage>
</organism>
<name>A0A1W1DKV0_9ZZZZ</name>
<dbReference type="InterPro" id="IPR001763">
    <property type="entry name" value="Rhodanese-like_dom"/>
</dbReference>
<gene>
    <name evidence="2" type="ORF">MNB_SUP05-12-740</name>
</gene>
<evidence type="ECO:0000313" key="2">
    <source>
        <dbReference type="EMBL" id="SFV82095.1"/>
    </source>
</evidence>
<dbReference type="CDD" id="cd00158">
    <property type="entry name" value="RHOD"/>
    <property type="match status" value="1"/>
</dbReference>
<proteinExistence type="predicted"/>
<dbReference type="Pfam" id="PF00581">
    <property type="entry name" value="Rhodanese"/>
    <property type="match status" value="1"/>
</dbReference>
<dbReference type="PROSITE" id="PS50206">
    <property type="entry name" value="RHODANESE_3"/>
    <property type="match status" value="1"/>
</dbReference>